<proteinExistence type="predicted"/>
<dbReference type="OrthoDB" id="340681at2759"/>
<comment type="caution">
    <text evidence="2">The sequence shown here is derived from an EMBL/GenBank/DDBJ whole genome shotgun (WGS) entry which is preliminary data.</text>
</comment>
<dbReference type="PANTHER" id="PTHR12069:SF0">
    <property type="entry name" value="DNA-DIRECTED RNA POLYMERASE III SUBUNIT RPC5"/>
    <property type="match status" value="1"/>
</dbReference>
<dbReference type="Proteomes" id="UP000655225">
    <property type="component" value="Unassembled WGS sequence"/>
</dbReference>
<dbReference type="GO" id="GO:0005666">
    <property type="term" value="C:RNA polymerase III complex"/>
    <property type="evidence" value="ECO:0007669"/>
    <property type="project" value="TreeGrafter"/>
</dbReference>
<dbReference type="SUPFAM" id="SSF56672">
    <property type="entry name" value="DNA/RNA polymerases"/>
    <property type="match status" value="1"/>
</dbReference>
<name>A0A834ZBY8_TETSI</name>
<evidence type="ECO:0000313" key="3">
    <source>
        <dbReference type="Proteomes" id="UP000655225"/>
    </source>
</evidence>
<keyword evidence="3" id="KW-1185">Reference proteome</keyword>
<dbReference type="PANTHER" id="PTHR12069">
    <property type="entry name" value="DNA-DIRECTED RNA POLYMERASES III 80 KDA POLYPEPTIDE RNA POLYMERASE III SUBUNIT 5"/>
    <property type="match status" value="1"/>
</dbReference>
<dbReference type="EMBL" id="JABCRI010000006">
    <property type="protein sequence ID" value="KAF8405189.1"/>
    <property type="molecule type" value="Genomic_DNA"/>
</dbReference>
<dbReference type="InterPro" id="IPR021109">
    <property type="entry name" value="Peptidase_aspartic_dom_sf"/>
</dbReference>
<evidence type="ECO:0000313" key="2">
    <source>
        <dbReference type="EMBL" id="KAF8405189.1"/>
    </source>
</evidence>
<gene>
    <name evidence="2" type="ORF">HHK36_010089</name>
</gene>
<sequence length="843" mass="94067">MVPMDTNILGILSWSAFKEALLSRFGSTEFEDPFGDRTKLRQTGSLRDYQSAFENSSNHTPVISQPLLVSCFISGLKDDIRLDVKSRRPFTLVAHRLGYIPEMGAELQVMVANGEKLKSHGLCKDLHFSIQQHTFTTDVYLLHFGGCDMVLGAQWLRTLSPILWDFENLWMRFQDSNSDITLQGETSPMAAITEASTVLKSLREGAPCAFLHMLFATETTEKQALPSDLLNVLHHFDDVFGTPSELPPRRSHDHQIPLLPGSQPTNVRPYRYLHFQKSEIEKVVTELLQTDSAFRALKDAMCSTTLNHSTLSVMPQILALTLSSSWKPPSTTGYAVGILMGNKLHLNPVHAVVQLRPSMEHLKSGGLKKKKSGTQEAEAIVKSEVINEKASVGPSKKQGKLAGISNEQNADDAESWVPLEYHGIYSDFSSRYREKMAAQESSPIQFSMSPYDYVDSLCPGTCTDSKRAKGPSRSFSYQLVSFSAVSNFVWLRFLLSLPLEERFKMWLCEGPQVHRFNALKHLAPDDSNEDVLGVLRQLAHLVQGLWVPKSSLLCQGVQALARDYVLFLFSKNPVINYIQLDGTKLPKEHLYRVLNLLAVERPSFKNWKFKEPTDVLFIKLHPDILREQERVWESHGKQITDAINGAGKSGPGMRNSVKPSMTNRPGPSVKPDQGAKRDVNGSGTMIMSDETQEVLRKALLKLFHTQKVCSFQLIRQSLRDMAVAKSNFPSADARAFVAAAHGVNTPQEDLQAVISEVAINVHGVYVSKSSSEHPEYDPFRKVVINLFCAKEPKAKLRKADIVEAAKIALKRNVPTNEYKKVLSELCVLNGGAWVLKSGDGNPK</sequence>
<dbReference type="InterPro" id="IPR043502">
    <property type="entry name" value="DNA/RNA_pol_sf"/>
</dbReference>
<organism evidence="2 3">
    <name type="scientific">Tetracentron sinense</name>
    <name type="common">Spur-leaf</name>
    <dbReference type="NCBI Taxonomy" id="13715"/>
    <lineage>
        <taxon>Eukaryota</taxon>
        <taxon>Viridiplantae</taxon>
        <taxon>Streptophyta</taxon>
        <taxon>Embryophyta</taxon>
        <taxon>Tracheophyta</taxon>
        <taxon>Spermatophyta</taxon>
        <taxon>Magnoliopsida</taxon>
        <taxon>Trochodendrales</taxon>
        <taxon>Trochodendraceae</taxon>
        <taxon>Tetracentron</taxon>
    </lineage>
</organism>
<dbReference type="CDD" id="cd00303">
    <property type="entry name" value="retropepsin_like"/>
    <property type="match status" value="1"/>
</dbReference>
<dbReference type="GO" id="GO:0042797">
    <property type="term" value="P:tRNA transcription by RNA polymerase III"/>
    <property type="evidence" value="ECO:0007669"/>
    <property type="project" value="TreeGrafter"/>
</dbReference>
<feature type="region of interest" description="Disordered" evidence="1">
    <location>
        <begin position="642"/>
        <end position="678"/>
    </location>
</feature>
<dbReference type="Gene3D" id="2.40.70.10">
    <property type="entry name" value="Acid Proteases"/>
    <property type="match status" value="1"/>
</dbReference>
<reference evidence="2 3" key="1">
    <citation type="submission" date="2020-04" db="EMBL/GenBank/DDBJ databases">
        <title>Plant Genome Project.</title>
        <authorList>
            <person name="Zhang R.-G."/>
        </authorList>
    </citation>
    <scope>NUCLEOTIDE SEQUENCE [LARGE SCALE GENOMIC DNA]</scope>
    <source>
        <strain evidence="2">YNK0</strain>
        <tissue evidence="2">Leaf</tissue>
    </source>
</reference>
<accession>A0A834ZBY8</accession>
<dbReference type="Pfam" id="PF04801">
    <property type="entry name" value="RPC5"/>
    <property type="match status" value="1"/>
</dbReference>
<dbReference type="AlphaFoldDB" id="A0A834ZBY8"/>
<protein>
    <recommendedName>
        <fullName evidence="4">DNA-directed RNA polymerase III subunit RPC5</fullName>
    </recommendedName>
</protein>
<evidence type="ECO:0008006" key="4">
    <source>
        <dbReference type="Google" id="ProtNLM"/>
    </source>
</evidence>
<evidence type="ECO:0000256" key="1">
    <source>
        <dbReference type="SAM" id="MobiDB-lite"/>
    </source>
</evidence>
<dbReference type="InterPro" id="IPR006886">
    <property type="entry name" value="RNA_pol_III_Rpc5"/>
</dbReference>